<dbReference type="Proteomes" id="UP000054854">
    <property type="component" value="Unassembled WGS sequence"/>
</dbReference>
<dbReference type="PANTHER" id="PTHR35561">
    <property type="entry name" value="RNA 2',3'-CYCLIC PHOSPHODIESTERASE"/>
    <property type="match status" value="1"/>
</dbReference>
<name>A0A378IF63_9GAMM</name>
<comment type="similarity">
    <text evidence="2">Belongs to the 2H phosphoesterase superfamily. ThpR family.</text>
</comment>
<dbReference type="GO" id="GO:0004113">
    <property type="term" value="F:2',3'-cyclic-nucleotide 3'-phosphodiesterase activity"/>
    <property type="evidence" value="ECO:0007669"/>
    <property type="project" value="InterPro"/>
</dbReference>
<sequence length="201" mass="23560">MWARDKTFLMDKKNTIRAFFAIVPSTEIRLHLLKVLHSLKQEMPEDYMRWVHVENLHITLHFIAQLQSKDVALVSKRVSNALKHIPSFQLKLGPLEWFPMLRHPKVLSLIVEPHELLSKFASIITQSFSFLNYPIASRPFRGHMTLARVHHCPHKQQQLLAPIKLEDIPPMTVDKIYFIESKLGQEQSTYTTLTQFHLLKH</sequence>
<evidence type="ECO:0000256" key="2">
    <source>
        <dbReference type="HAMAP-Rule" id="MF_01940"/>
    </source>
</evidence>
<reference evidence="5 7" key="2">
    <citation type="submission" date="2018-06" db="EMBL/GenBank/DDBJ databases">
        <authorList>
            <consortium name="Pathogen Informatics"/>
            <person name="Doyle S."/>
        </authorList>
    </citation>
    <scope>NUCLEOTIDE SEQUENCE [LARGE SCALE GENOMIC DNA]</scope>
    <source>
        <strain evidence="5 7">NCTC12438</strain>
    </source>
</reference>
<feature type="domain" description="Phosphoesterase HXTX" evidence="3">
    <location>
        <begin position="25"/>
        <end position="106"/>
    </location>
</feature>
<dbReference type="EC" id="3.1.4.58" evidence="2"/>
<evidence type="ECO:0000259" key="3">
    <source>
        <dbReference type="Pfam" id="PF02834"/>
    </source>
</evidence>
<dbReference type="PANTHER" id="PTHR35561:SF1">
    <property type="entry name" value="RNA 2',3'-CYCLIC PHOSPHODIESTERASE"/>
    <property type="match status" value="1"/>
</dbReference>
<comment type="function">
    <text evidence="2">Hydrolyzes RNA 2',3'-cyclic phosphodiester to an RNA 2'-phosphomonoester.</text>
</comment>
<feature type="active site" description="Proton donor" evidence="2">
    <location>
        <position position="57"/>
    </location>
</feature>
<dbReference type="AlphaFoldDB" id="A0A378IF63"/>
<dbReference type="InterPro" id="IPR014051">
    <property type="entry name" value="Phosphoesterase_HXTX"/>
</dbReference>
<dbReference type="Pfam" id="PF02834">
    <property type="entry name" value="LigT_PEase"/>
    <property type="match status" value="1"/>
</dbReference>
<keyword evidence="1 2" id="KW-0378">Hydrolase</keyword>
<dbReference type="NCBIfam" id="TIGR02258">
    <property type="entry name" value="2_5_ligase"/>
    <property type="match status" value="1"/>
</dbReference>
<keyword evidence="5" id="KW-0436">Ligase</keyword>
<comment type="catalytic activity">
    <reaction evidence="2">
        <text>a 3'-end 2',3'-cyclophospho-ribonucleotide-RNA + H2O = a 3'-end 2'-phospho-ribonucleotide-RNA + H(+)</text>
        <dbReference type="Rhea" id="RHEA:11828"/>
        <dbReference type="Rhea" id="RHEA-COMP:10464"/>
        <dbReference type="Rhea" id="RHEA-COMP:17353"/>
        <dbReference type="ChEBI" id="CHEBI:15377"/>
        <dbReference type="ChEBI" id="CHEBI:15378"/>
        <dbReference type="ChEBI" id="CHEBI:83064"/>
        <dbReference type="ChEBI" id="CHEBI:173113"/>
        <dbReference type="EC" id="3.1.4.58"/>
    </reaction>
</comment>
<evidence type="ECO:0000313" key="7">
    <source>
        <dbReference type="Proteomes" id="UP000255316"/>
    </source>
</evidence>
<protein>
    <recommendedName>
        <fullName evidence="2">RNA 2',3'-cyclic phosphodiesterase</fullName>
        <shortName evidence="2">RNA 2',3'-CPDase</shortName>
        <ecNumber evidence="2">3.1.4.58</ecNumber>
    </recommendedName>
</protein>
<dbReference type="InterPro" id="IPR004175">
    <property type="entry name" value="RNA_CPDase"/>
</dbReference>
<dbReference type="EMBL" id="UGNX01000001">
    <property type="protein sequence ID" value="STX33849.1"/>
    <property type="molecule type" value="Genomic_DNA"/>
</dbReference>
<evidence type="ECO:0000313" key="5">
    <source>
        <dbReference type="EMBL" id="STX33849.1"/>
    </source>
</evidence>
<dbReference type="InterPro" id="IPR009097">
    <property type="entry name" value="Cyclic_Pdiesterase"/>
</dbReference>
<feature type="short sequence motif" description="HXTX 2" evidence="2">
    <location>
        <begin position="143"/>
        <end position="146"/>
    </location>
</feature>
<dbReference type="GO" id="GO:0016874">
    <property type="term" value="F:ligase activity"/>
    <property type="evidence" value="ECO:0007669"/>
    <property type="project" value="UniProtKB-KW"/>
</dbReference>
<feature type="active site" description="Proton acceptor" evidence="2">
    <location>
        <position position="143"/>
    </location>
</feature>
<dbReference type="HAMAP" id="MF_01940">
    <property type="entry name" value="RNA_CPDase"/>
    <property type="match status" value="1"/>
</dbReference>
<keyword evidence="6" id="KW-1185">Reference proteome</keyword>
<accession>A0A378IF63</accession>
<feature type="short sequence motif" description="HXTX 1" evidence="2">
    <location>
        <begin position="57"/>
        <end position="60"/>
    </location>
</feature>
<dbReference type="Gene3D" id="3.90.1140.10">
    <property type="entry name" value="Cyclic phosphodiesterase"/>
    <property type="match status" value="1"/>
</dbReference>
<evidence type="ECO:0000313" key="6">
    <source>
        <dbReference type="Proteomes" id="UP000054854"/>
    </source>
</evidence>
<dbReference type="SUPFAM" id="SSF55144">
    <property type="entry name" value="LigT-like"/>
    <property type="match status" value="1"/>
</dbReference>
<evidence type="ECO:0000313" key="4">
    <source>
        <dbReference type="EMBL" id="KTC86239.1"/>
    </source>
</evidence>
<gene>
    <name evidence="4" type="ORF">Lcin_1699</name>
    <name evidence="5" type="ORF">NCTC12438_00429</name>
</gene>
<reference evidence="4 6" key="1">
    <citation type="submission" date="2015-11" db="EMBL/GenBank/DDBJ databases">
        <title>Genomic analysis of 38 Legionella species identifies large and diverse effector repertoires.</title>
        <authorList>
            <person name="Burstein D."/>
            <person name="Amaro F."/>
            <person name="Zusman T."/>
            <person name="Lifshitz Z."/>
            <person name="Cohen O."/>
            <person name="Gilbert J.A."/>
            <person name="Pupko T."/>
            <person name="Shuman H.A."/>
            <person name="Segal G."/>
        </authorList>
    </citation>
    <scope>NUCLEOTIDE SEQUENCE [LARGE SCALE GENOMIC DNA]</scope>
    <source>
        <strain evidence="4 6">CDC#72-OH-14</strain>
    </source>
</reference>
<organism evidence="5 7">
    <name type="scientific">Legionella cincinnatiensis</name>
    <dbReference type="NCBI Taxonomy" id="28085"/>
    <lineage>
        <taxon>Bacteria</taxon>
        <taxon>Pseudomonadati</taxon>
        <taxon>Pseudomonadota</taxon>
        <taxon>Gammaproteobacteria</taxon>
        <taxon>Legionellales</taxon>
        <taxon>Legionellaceae</taxon>
        <taxon>Legionella</taxon>
    </lineage>
</organism>
<dbReference type="GO" id="GO:0008664">
    <property type="term" value="F:RNA 2',3'-cyclic 3'-phosphodiesterase activity"/>
    <property type="evidence" value="ECO:0007669"/>
    <property type="project" value="UniProtKB-EC"/>
</dbReference>
<proteinExistence type="inferred from homology"/>
<dbReference type="Proteomes" id="UP000255316">
    <property type="component" value="Unassembled WGS sequence"/>
</dbReference>
<evidence type="ECO:0000256" key="1">
    <source>
        <dbReference type="ARBA" id="ARBA00022801"/>
    </source>
</evidence>
<dbReference type="EMBL" id="LNXX01000027">
    <property type="protein sequence ID" value="KTC86239.1"/>
    <property type="molecule type" value="Genomic_DNA"/>
</dbReference>